<keyword evidence="6 12" id="KW-0698">rRNA processing</keyword>
<comment type="subcellular location">
    <subcellularLocation>
        <location evidence="1 12">Cytoplasm</location>
    </subcellularLocation>
</comment>
<accession>A0AAE3GQP7</accession>
<name>A0AAE3GQP7_9CYAN</name>
<dbReference type="EMBL" id="JAMZMM010000074">
    <property type="protein sequence ID" value="MCP2728779.1"/>
    <property type="molecule type" value="Genomic_DNA"/>
</dbReference>
<dbReference type="Pfam" id="PF20260">
    <property type="entry name" value="PUA_4"/>
    <property type="match status" value="1"/>
</dbReference>
<dbReference type="EC" id="2.1.1.193" evidence="3 12"/>
<dbReference type="AlphaFoldDB" id="A0AAE3GQP7"/>
<evidence type="ECO:0000256" key="9">
    <source>
        <dbReference type="ARBA" id="ARBA00022691"/>
    </source>
</evidence>
<dbReference type="InterPro" id="IPR015947">
    <property type="entry name" value="PUA-like_sf"/>
</dbReference>
<dbReference type="InterPro" id="IPR006700">
    <property type="entry name" value="RsmE"/>
</dbReference>
<evidence type="ECO:0000256" key="12">
    <source>
        <dbReference type="PIRNR" id="PIRNR015601"/>
    </source>
</evidence>
<dbReference type="PANTHER" id="PTHR30027">
    <property type="entry name" value="RIBOSOMAL RNA SMALL SUBUNIT METHYLTRANSFERASE E"/>
    <property type="match status" value="1"/>
</dbReference>
<comment type="function">
    <text evidence="10 12">Specifically methylates the N3 position of the uracil ring of uridine 1498 (m3U1498) in 16S rRNA. Acts on the fully assembled 30S ribosomal subunit.</text>
</comment>
<organism evidence="15 16">
    <name type="scientific">Limnofasciculus baicalensis BBK-W-15</name>
    <dbReference type="NCBI Taxonomy" id="2699891"/>
    <lineage>
        <taxon>Bacteria</taxon>
        <taxon>Bacillati</taxon>
        <taxon>Cyanobacteriota</taxon>
        <taxon>Cyanophyceae</taxon>
        <taxon>Coleofasciculales</taxon>
        <taxon>Coleofasciculaceae</taxon>
        <taxon>Limnofasciculus</taxon>
        <taxon>Limnofasciculus baicalensis</taxon>
    </lineage>
</organism>
<evidence type="ECO:0000256" key="5">
    <source>
        <dbReference type="ARBA" id="ARBA00022490"/>
    </source>
</evidence>
<keyword evidence="7 12" id="KW-0489">Methyltransferase</keyword>
<evidence type="ECO:0000256" key="11">
    <source>
        <dbReference type="ARBA" id="ARBA00047944"/>
    </source>
</evidence>
<evidence type="ECO:0000256" key="1">
    <source>
        <dbReference type="ARBA" id="ARBA00004496"/>
    </source>
</evidence>
<dbReference type="PANTHER" id="PTHR30027:SF3">
    <property type="entry name" value="16S RRNA (URACIL(1498)-N(3))-METHYLTRANSFERASE"/>
    <property type="match status" value="1"/>
</dbReference>
<keyword evidence="16" id="KW-1185">Reference proteome</keyword>
<dbReference type="GO" id="GO:0070042">
    <property type="term" value="F:rRNA (uridine-N3-)-methyltransferase activity"/>
    <property type="evidence" value="ECO:0007669"/>
    <property type="project" value="TreeGrafter"/>
</dbReference>
<gene>
    <name evidence="15" type="ORF">NJ959_09905</name>
</gene>
<dbReference type="GO" id="GO:0005737">
    <property type="term" value="C:cytoplasm"/>
    <property type="evidence" value="ECO:0007669"/>
    <property type="project" value="UniProtKB-SubCell"/>
</dbReference>
<dbReference type="GO" id="GO:0070475">
    <property type="term" value="P:rRNA base methylation"/>
    <property type="evidence" value="ECO:0007669"/>
    <property type="project" value="TreeGrafter"/>
</dbReference>
<dbReference type="NCBIfam" id="TIGR00046">
    <property type="entry name" value="RsmE family RNA methyltransferase"/>
    <property type="match status" value="1"/>
</dbReference>
<evidence type="ECO:0000259" key="14">
    <source>
        <dbReference type="Pfam" id="PF20260"/>
    </source>
</evidence>
<evidence type="ECO:0000256" key="10">
    <source>
        <dbReference type="ARBA" id="ARBA00025699"/>
    </source>
</evidence>
<evidence type="ECO:0000256" key="4">
    <source>
        <dbReference type="ARBA" id="ARBA00013673"/>
    </source>
</evidence>
<feature type="domain" description="Ribosomal RNA small subunit methyltransferase E methyltransferase" evidence="13">
    <location>
        <begin position="75"/>
        <end position="248"/>
    </location>
</feature>
<comment type="catalytic activity">
    <reaction evidence="11 12">
        <text>uridine(1498) in 16S rRNA + S-adenosyl-L-methionine = N(3)-methyluridine(1498) in 16S rRNA + S-adenosyl-L-homocysteine + H(+)</text>
        <dbReference type="Rhea" id="RHEA:42920"/>
        <dbReference type="Rhea" id="RHEA-COMP:10283"/>
        <dbReference type="Rhea" id="RHEA-COMP:10284"/>
        <dbReference type="ChEBI" id="CHEBI:15378"/>
        <dbReference type="ChEBI" id="CHEBI:57856"/>
        <dbReference type="ChEBI" id="CHEBI:59789"/>
        <dbReference type="ChEBI" id="CHEBI:65315"/>
        <dbReference type="ChEBI" id="CHEBI:74502"/>
        <dbReference type="EC" id="2.1.1.193"/>
    </reaction>
</comment>
<dbReference type="PIRSF" id="PIRSF015601">
    <property type="entry name" value="MTase_slr0722"/>
    <property type="match status" value="1"/>
</dbReference>
<evidence type="ECO:0000256" key="3">
    <source>
        <dbReference type="ARBA" id="ARBA00012328"/>
    </source>
</evidence>
<dbReference type="Proteomes" id="UP001204953">
    <property type="component" value="Unassembled WGS sequence"/>
</dbReference>
<comment type="caution">
    <text evidence="15">The sequence shown here is derived from an EMBL/GenBank/DDBJ whole genome shotgun (WGS) entry which is preliminary data.</text>
</comment>
<proteinExistence type="inferred from homology"/>
<reference evidence="15" key="1">
    <citation type="submission" date="2022-06" db="EMBL/GenBank/DDBJ databases">
        <title>New cyanobacteria of genus Symplocastrum in benthos of Lake Baikal.</title>
        <authorList>
            <person name="Sorokovikova E."/>
            <person name="Tikhonova I."/>
            <person name="Krasnopeev A."/>
            <person name="Evseev P."/>
            <person name="Gladkikh A."/>
            <person name="Belykh O."/>
        </authorList>
    </citation>
    <scope>NUCLEOTIDE SEQUENCE</scope>
    <source>
        <strain evidence="15">BBK-W-15</strain>
    </source>
</reference>
<dbReference type="NCBIfam" id="NF008697">
    <property type="entry name" value="PRK11713.4-1"/>
    <property type="match status" value="1"/>
</dbReference>
<dbReference type="RefSeq" id="WP_254011571.1">
    <property type="nucleotide sequence ID" value="NZ_JAMZMM010000074.1"/>
</dbReference>
<evidence type="ECO:0000256" key="7">
    <source>
        <dbReference type="ARBA" id="ARBA00022603"/>
    </source>
</evidence>
<evidence type="ECO:0000256" key="8">
    <source>
        <dbReference type="ARBA" id="ARBA00022679"/>
    </source>
</evidence>
<evidence type="ECO:0000313" key="15">
    <source>
        <dbReference type="EMBL" id="MCP2728779.1"/>
    </source>
</evidence>
<dbReference type="CDD" id="cd18084">
    <property type="entry name" value="RsmE-like"/>
    <property type="match status" value="1"/>
</dbReference>
<dbReference type="Pfam" id="PF04452">
    <property type="entry name" value="Methyltrans_RNA"/>
    <property type="match status" value="1"/>
</dbReference>
<evidence type="ECO:0000256" key="2">
    <source>
        <dbReference type="ARBA" id="ARBA00005528"/>
    </source>
</evidence>
<dbReference type="Gene3D" id="3.40.1280.10">
    <property type="match status" value="1"/>
</dbReference>
<evidence type="ECO:0000313" key="16">
    <source>
        <dbReference type="Proteomes" id="UP001204953"/>
    </source>
</evidence>
<evidence type="ECO:0000259" key="13">
    <source>
        <dbReference type="Pfam" id="PF04452"/>
    </source>
</evidence>
<keyword evidence="5 12" id="KW-0963">Cytoplasm</keyword>
<sequence>MINNKQQRLVIATTQLQNQQIFLTDSQKHYLVKVLRLTKGNRFIAMDGKGSWWLSELAENLTEATIIESIAIKTELPISVTLIIAMPKGNGFEQIISGATELGVTSIIPVNSDRTLLHPSPQKLERWRRIAQESAEQSERQIVPTILDPLDFTTSLEQIINDNTYRYICIARGDIPHLLNSLPTEQLLENTDKITNYQPPSIVIATGPEGGWTPSEIEQAKAAEFQPVSLGKRILRAITAPIVALSLVSSALEAKI</sequence>
<comment type="similarity">
    <text evidence="2 12">Belongs to the RNA methyltransferase RsmE family.</text>
</comment>
<dbReference type="InterPro" id="IPR029028">
    <property type="entry name" value="Alpha/beta_knot_MTases"/>
</dbReference>
<protein>
    <recommendedName>
        <fullName evidence="4 12">Ribosomal RNA small subunit methyltransferase E</fullName>
        <ecNumber evidence="3 12">2.1.1.193</ecNumber>
    </recommendedName>
</protein>
<dbReference type="InterPro" id="IPR046887">
    <property type="entry name" value="RsmE_PUA-like"/>
</dbReference>
<dbReference type="SUPFAM" id="SSF88697">
    <property type="entry name" value="PUA domain-like"/>
    <property type="match status" value="1"/>
</dbReference>
<keyword evidence="8 12" id="KW-0808">Transferase</keyword>
<dbReference type="InterPro" id="IPR029026">
    <property type="entry name" value="tRNA_m1G_MTases_N"/>
</dbReference>
<dbReference type="InterPro" id="IPR046886">
    <property type="entry name" value="RsmE_MTase_dom"/>
</dbReference>
<feature type="domain" description="Ribosomal RNA small subunit methyltransferase E PUA-like" evidence="14">
    <location>
        <begin position="23"/>
        <end position="59"/>
    </location>
</feature>
<dbReference type="SUPFAM" id="SSF75217">
    <property type="entry name" value="alpha/beta knot"/>
    <property type="match status" value="1"/>
</dbReference>
<evidence type="ECO:0000256" key="6">
    <source>
        <dbReference type="ARBA" id="ARBA00022552"/>
    </source>
</evidence>
<keyword evidence="9 12" id="KW-0949">S-adenosyl-L-methionine</keyword>